<reference evidence="2" key="1">
    <citation type="submission" date="2021-03" db="EMBL/GenBank/DDBJ databases">
        <authorList>
            <person name="Jaffe A."/>
        </authorList>
    </citation>
    <scope>NUCLEOTIDE SEQUENCE</scope>
    <source>
        <strain evidence="2">RIFCSPLOWO2_01_FULL_AR10_48_17</strain>
    </source>
</reference>
<evidence type="ECO:0000313" key="2">
    <source>
        <dbReference type="EMBL" id="MBS3061622.1"/>
    </source>
</evidence>
<feature type="compositionally biased region" description="Basic and acidic residues" evidence="1">
    <location>
        <begin position="143"/>
        <end position="163"/>
    </location>
</feature>
<accession>A0A8T4L6V3</accession>
<dbReference type="AlphaFoldDB" id="A0A8T4L6V3"/>
<name>A0A8T4L6V3_9ARCH</name>
<sequence length="273" mass="30961">MARLERRGKEFVLVFSLEDQEKLGFSDYLSFEVVSTQKGFIVLFSDAAKEKNAPGFEAVPLDSSVSLSLQPSSFGNPLDEKLLGMLSDKTLLPKRIVGSFERQLSAEELKRFRELLKEGVVEPFRLNEKYKNEIYRVSPGSLPEKKESQVTTKKDLSDPKSADDLSMTKNGFVIIRNEKEAKDASSQLYVRIKAGEVRGIKSFDGSFYVIETRLYRDFNPLAMDFFRDHPTATVEELAAGVKTGVFFARTLCEFLKDDGFVFEKKKGLYKLID</sequence>
<feature type="region of interest" description="Disordered" evidence="1">
    <location>
        <begin position="141"/>
        <end position="163"/>
    </location>
</feature>
<comment type="caution">
    <text evidence="2">The sequence shown here is derived from an EMBL/GenBank/DDBJ whole genome shotgun (WGS) entry which is preliminary data.</text>
</comment>
<evidence type="ECO:0000256" key="1">
    <source>
        <dbReference type="SAM" id="MobiDB-lite"/>
    </source>
</evidence>
<dbReference type="Proteomes" id="UP000675968">
    <property type="component" value="Unassembled WGS sequence"/>
</dbReference>
<dbReference type="EMBL" id="JAGVWC010000010">
    <property type="protein sequence ID" value="MBS3061622.1"/>
    <property type="molecule type" value="Genomic_DNA"/>
</dbReference>
<gene>
    <name evidence="2" type="ORF">J4215_03500</name>
</gene>
<evidence type="ECO:0000313" key="3">
    <source>
        <dbReference type="Proteomes" id="UP000675968"/>
    </source>
</evidence>
<protein>
    <submittedName>
        <fullName evidence="2">Uncharacterized protein</fullName>
    </submittedName>
</protein>
<proteinExistence type="predicted"/>
<reference evidence="2" key="2">
    <citation type="submission" date="2021-05" db="EMBL/GenBank/DDBJ databases">
        <title>Protein family content uncovers lineage relationships and bacterial pathway maintenance mechanisms in DPANN archaea.</title>
        <authorList>
            <person name="Castelle C.J."/>
            <person name="Meheust R."/>
            <person name="Jaffe A.L."/>
            <person name="Seitz K."/>
            <person name="Gong X."/>
            <person name="Baker B.J."/>
            <person name="Banfield J.F."/>
        </authorList>
    </citation>
    <scope>NUCLEOTIDE SEQUENCE</scope>
    <source>
        <strain evidence="2">RIFCSPLOWO2_01_FULL_AR10_48_17</strain>
    </source>
</reference>
<organism evidence="2 3">
    <name type="scientific">Candidatus Iainarchaeum sp</name>
    <dbReference type="NCBI Taxonomy" id="3101447"/>
    <lineage>
        <taxon>Archaea</taxon>
        <taxon>Candidatus Iainarchaeota</taxon>
        <taxon>Candidatus Iainarchaeia</taxon>
        <taxon>Candidatus Iainarchaeales</taxon>
        <taxon>Candidatus Iainarchaeaceae</taxon>
        <taxon>Candidatus Iainarchaeum</taxon>
    </lineage>
</organism>